<reference evidence="1 2" key="1">
    <citation type="submission" date="2018-12" db="EMBL/GenBank/DDBJ databases">
        <title>Venturia inaequalis Genome Resource.</title>
        <authorList>
            <person name="Lichtner F.J."/>
        </authorList>
    </citation>
    <scope>NUCLEOTIDE SEQUENCE [LARGE SCALE GENOMIC DNA]</scope>
    <source>
        <strain evidence="1 2">120213</strain>
    </source>
</reference>
<accession>A0A8H3ZCW7</accession>
<sequence>MSVGVACAKEETDRENQTIADAKWIDLILALMIESFPALDNSIKVKKYRFIKVYYQARGKLTPKVIKQAFRTAGIWPFNPDKVLTSSYVRDAPVLSIQRPVTPLLGSQKRVFKPVATPPTLRVASDFSVFLNKIPRPSHVKFIAKAQKTFERQLLECVQKDHKITQLEAQLRHHSISNKRKKVAVAPGEIFVNIEQVHAAKEAQEEVARKEAKRAKSYVKNHSVKELEKASEDAEAQGQSGMEFVWELV</sequence>
<organism evidence="1 2">
    <name type="scientific">Venturia inaequalis</name>
    <name type="common">Apple scab fungus</name>
    <dbReference type="NCBI Taxonomy" id="5025"/>
    <lineage>
        <taxon>Eukaryota</taxon>
        <taxon>Fungi</taxon>
        <taxon>Dikarya</taxon>
        <taxon>Ascomycota</taxon>
        <taxon>Pezizomycotina</taxon>
        <taxon>Dothideomycetes</taxon>
        <taxon>Pleosporomycetidae</taxon>
        <taxon>Venturiales</taxon>
        <taxon>Venturiaceae</taxon>
        <taxon>Venturia</taxon>
    </lineage>
</organism>
<dbReference type="Proteomes" id="UP000447873">
    <property type="component" value="Unassembled WGS sequence"/>
</dbReference>
<name>A0A8H3ZCW7_VENIN</name>
<dbReference type="EMBL" id="WNWS01000005">
    <property type="protein sequence ID" value="KAE9988692.1"/>
    <property type="molecule type" value="Genomic_DNA"/>
</dbReference>
<protein>
    <submittedName>
        <fullName evidence="1">Uncharacterized protein</fullName>
    </submittedName>
</protein>
<evidence type="ECO:0000313" key="1">
    <source>
        <dbReference type="EMBL" id="KAE9988692.1"/>
    </source>
</evidence>
<proteinExistence type="predicted"/>
<evidence type="ECO:0000313" key="2">
    <source>
        <dbReference type="Proteomes" id="UP000447873"/>
    </source>
</evidence>
<dbReference type="AlphaFoldDB" id="A0A8H3ZCW7"/>
<comment type="caution">
    <text evidence="1">The sequence shown here is derived from an EMBL/GenBank/DDBJ whole genome shotgun (WGS) entry which is preliminary data.</text>
</comment>
<gene>
    <name evidence="1" type="ORF">EG328_008709</name>
</gene>